<sequence length="134" mass="15009">MVVSNSASIISDVAIDEDTFADFLHAVGGIVSAGKRSRGVLSWDEATLYVSLLTSEKLIGFYDAQDILDWESWLGATPRTMIEIQLGHSKGSIEMYLWLAYEFGKKWNCVVDDVNSVTIKYSEICDRYIRSSVK</sequence>
<evidence type="ECO:0000313" key="1">
    <source>
        <dbReference type="EMBL" id="NWE09812.1"/>
    </source>
</evidence>
<dbReference type="Proteomes" id="UP000590218">
    <property type="component" value="Unassembled WGS sequence"/>
</dbReference>
<comment type="caution">
    <text evidence="2">The sequence shown here is derived from an EMBL/GenBank/DDBJ whole genome shotgun (WGS) entry which is preliminary data.</text>
</comment>
<evidence type="ECO:0000313" key="3">
    <source>
        <dbReference type="Proteomes" id="UP000563268"/>
    </source>
</evidence>
<protein>
    <submittedName>
        <fullName evidence="2">Uncharacterized protein</fullName>
    </submittedName>
</protein>
<dbReference type="EMBL" id="JACARL010000013">
    <property type="protein sequence ID" value="NWE80755.1"/>
    <property type="molecule type" value="Genomic_DNA"/>
</dbReference>
<accession>A0A7Y8KAJ5</accession>
<reference evidence="3 4" key="1">
    <citation type="submission" date="2020-04" db="EMBL/GenBank/DDBJ databases">
        <title>Molecular characterization of pseudomonads from Agaricus bisporus reveal novel blotch 2 pathogens in Western Europe.</title>
        <authorList>
            <person name="Taparia T."/>
            <person name="Krijger M."/>
            <person name="Haynes E."/>
            <person name="Elpinstone J.G."/>
            <person name="Noble R."/>
            <person name="Van Der Wolf J."/>
        </authorList>
    </citation>
    <scope>NUCLEOTIDE SEQUENCE [LARGE SCALE GENOMIC DNA]</scope>
    <source>
        <strain evidence="2 4">K6002</strain>
        <strain evidence="1 3">K7002</strain>
    </source>
</reference>
<evidence type="ECO:0000313" key="4">
    <source>
        <dbReference type="Proteomes" id="UP000590218"/>
    </source>
</evidence>
<dbReference type="RefSeq" id="WP_017136664.1">
    <property type="nucleotide sequence ID" value="NZ_JACARL010000013.1"/>
</dbReference>
<gene>
    <name evidence="1" type="ORF">HX788_22160</name>
    <name evidence="2" type="ORF">HX795_01440</name>
</gene>
<dbReference type="Proteomes" id="UP000563268">
    <property type="component" value="Unassembled WGS sequence"/>
</dbReference>
<proteinExistence type="predicted"/>
<name>A0A7Y8KAJ5_9PSED</name>
<evidence type="ECO:0000313" key="2">
    <source>
        <dbReference type="EMBL" id="NWE80755.1"/>
    </source>
</evidence>
<organism evidence="2 4">
    <name type="scientific">Pseudomonas edaphica</name>
    <dbReference type="NCBI Taxonomy" id="2006980"/>
    <lineage>
        <taxon>Bacteria</taxon>
        <taxon>Pseudomonadati</taxon>
        <taxon>Pseudomonadota</taxon>
        <taxon>Gammaproteobacteria</taxon>
        <taxon>Pseudomonadales</taxon>
        <taxon>Pseudomonadaceae</taxon>
        <taxon>Pseudomonas</taxon>
    </lineage>
</organism>
<dbReference type="EMBL" id="JACARM010000041">
    <property type="protein sequence ID" value="NWE09812.1"/>
    <property type="molecule type" value="Genomic_DNA"/>
</dbReference>
<dbReference type="AlphaFoldDB" id="A0A7Y8KAJ5"/>